<evidence type="ECO:0000313" key="3">
    <source>
        <dbReference type="Proteomes" id="UP000799441"/>
    </source>
</evidence>
<dbReference type="Proteomes" id="UP000799441">
    <property type="component" value="Unassembled WGS sequence"/>
</dbReference>
<evidence type="ECO:0000256" key="1">
    <source>
        <dbReference type="SAM" id="MobiDB-lite"/>
    </source>
</evidence>
<proteinExistence type="predicted"/>
<gene>
    <name evidence="2" type="ORF">K431DRAFT_48168</name>
</gene>
<dbReference type="AlphaFoldDB" id="A0A9P4QIX0"/>
<accession>A0A9P4QIX0</accession>
<organism evidence="2 3">
    <name type="scientific">Polychaeton citri CBS 116435</name>
    <dbReference type="NCBI Taxonomy" id="1314669"/>
    <lineage>
        <taxon>Eukaryota</taxon>
        <taxon>Fungi</taxon>
        <taxon>Dikarya</taxon>
        <taxon>Ascomycota</taxon>
        <taxon>Pezizomycotina</taxon>
        <taxon>Dothideomycetes</taxon>
        <taxon>Dothideomycetidae</taxon>
        <taxon>Capnodiales</taxon>
        <taxon>Capnodiaceae</taxon>
        <taxon>Polychaeton</taxon>
    </lineage>
</organism>
<protein>
    <submittedName>
        <fullName evidence="2">Uncharacterized protein</fullName>
    </submittedName>
</protein>
<feature type="region of interest" description="Disordered" evidence="1">
    <location>
        <begin position="287"/>
        <end position="368"/>
    </location>
</feature>
<comment type="caution">
    <text evidence="2">The sequence shown here is derived from an EMBL/GenBank/DDBJ whole genome shotgun (WGS) entry which is preliminary data.</text>
</comment>
<dbReference type="OrthoDB" id="5415055at2759"/>
<keyword evidence="3" id="KW-1185">Reference proteome</keyword>
<feature type="region of interest" description="Disordered" evidence="1">
    <location>
        <begin position="197"/>
        <end position="228"/>
    </location>
</feature>
<reference evidence="2" key="1">
    <citation type="journal article" date="2020" name="Stud. Mycol.">
        <title>101 Dothideomycetes genomes: a test case for predicting lifestyles and emergence of pathogens.</title>
        <authorList>
            <person name="Haridas S."/>
            <person name="Albert R."/>
            <person name="Binder M."/>
            <person name="Bloem J."/>
            <person name="Labutti K."/>
            <person name="Salamov A."/>
            <person name="Andreopoulos B."/>
            <person name="Baker S."/>
            <person name="Barry K."/>
            <person name="Bills G."/>
            <person name="Bluhm B."/>
            <person name="Cannon C."/>
            <person name="Castanera R."/>
            <person name="Culley D."/>
            <person name="Daum C."/>
            <person name="Ezra D."/>
            <person name="Gonzalez J."/>
            <person name="Henrissat B."/>
            <person name="Kuo A."/>
            <person name="Liang C."/>
            <person name="Lipzen A."/>
            <person name="Lutzoni F."/>
            <person name="Magnuson J."/>
            <person name="Mondo S."/>
            <person name="Nolan M."/>
            <person name="Ohm R."/>
            <person name="Pangilinan J."/>
            <person name="Park H.-J."/>
            <person name="Ramirez L."/>
            <person name="Alfaro M."/>
            <person name="Sun H."/>
            <person name="Tritt A."/>
            <person name="Yoshinaga Y."/>
            <person name="Zwiers L.-H."/>
            <person name="Turgeon B."/>
            <person name="Goodwin S."/>
            <person name="Spatafora J."/>
            <person name="Crous P."/>
            <person name="Grigoriev I."/>
        </authorList>
    </citation>
    <scope>NUCLEOTIDE SEQUENCE</scope>
    <source>
        <strain evidence="2">CBS 116435</strain>
    </source>
</reference>
<feature type="compositionally biased region" description="Polar residues" evidence="1">
    <location>
        <begin position="354"/>
        <end position="368"/>
    </location>
</feature>
<sequence>MYTIPESKPLRVRDTGDYLTARGANPLTGRVSPSIGGRTPGSPGEALKVWDTAKLIGARLQPDKPESRVTSTAASNSVRPQIQQANEGKRILSKETAVTYTESLDACKHEYATNQALRDHAMAGSHVMADAAQSAALHAIRNACNDTRPTTGVPYQSPEDDRFVVNMPSAEEPQPYAHPGCTTAQIRAYEHYKRKSRTVSRQGYGERSGAVTETCSNDTHPLPNDGSALSERASVISIGAGPRKFAAASLALRACTPHETGNTGGEVRPIEPKRQITVIRRRPSWKGDILTDQDSPDLHSVIPRKPVGSSSEATQHEIPVLPTPLAPHQPPLVTREVPQSNRDRSDSLRLGAGATNNQRGDQMRVSGNNTSLHHQATLAVPKKSNLKQNHSVLDSRKQRNCSLGCPSTPDGACMVQQRSTSGQSDAPYPRWSSMGRDKAEGEKQNKRAAHDITIARPASIASPQGETATSIVEVAIYLAAAALRLCLKLKVPRLGLIDAMRSESASPAEKVAAFKALAVLTAQVVGCVVAFSLTLKLCNALKEILEIVLWPVIAPLRLLGWIIGVGNAR</sequence>
<feature type="compositionally biased region" description="Polar residues" evidence="1">
    <location>
        <begin position="68"/>
        <end position="86"/>
    </location>
</feature>
<name>A0A9P4QIX0_9PEZI</name>
<dbReference type="EMBL" id="MU003766">
    <property type="protein sequence ID" value="KAF2725721.1"/>
    <property type="molecule type" value="Genomic_DNA"/>
</dbReference>
<feature type="region of interest" description="Disordered" evidence="1">
    <location>
        <begin position="61"/>
        <end position="88"/>
    </location>
</feature>
<feature type="region of interest" description="Disordered" evidence="1">
    <location>
        <begin position="419"/>
        <end position="443"/>
    </location>
</feature>
<evidence type="ECO:0000313" key="2">
    <source>
        <dbReference type="EMBL" id="KAF2725721.1"/>
    </source>
</evidence>
<feature type="compositionally biased region" description="Pro residues" evidence="1">
    <location>
        <begin position="321"/>
        <end position="330"/>
    </location>
</feature>